<keyword evidence="5 18" id="KW-0813">Transport</keyword>
<dbReference type="GeneID" id="36278715"/>
<evidence type="ECO:0000256" key="13">
    <source>
        <dbReference type="ARBA" id="ARBA00022989"/>
    </source>
</evidence>
<evidence type="ECO:0000256" key="2">
    <source>
        <dbReference type="ARBA" id="ARBA00007866"/>
    </source>
</evidence>
<dbReference type="AlphaFoldDB" id="A0A343UQS1"/>
<dbReference type="SUPFAM" id="SSF49503">
    <property type="entry name" value="Cupredoxins"/>
    <property type="match status" value="1"/>
</dbReference>
<evidence type="ECO:0000256" key="6">
    <source>
        <dbReference type="ARBA" id="ARBA00022660"/>
    </source>
</evidence>
<proteinExistence type="inferred from homology"/>
<evidence type="ECO:0000256" key="14">
    <source>
        <dbReference type="ARBA" id="ARBA00023008"/>
    </source>
</evidence>
<evidence type="ECO:0000256" key="15">
    <source>
        <dbReference type="ARBA" id="ARBA00023128"/>
    </source>
</evidence>
<comment type="subunit">
    <text evidence="3">Component of the cytochrome c oxidase (complex IV, CIV), a multisubunit enzyme composed of a catalytic core of 3 subunits and several supernumerary subunits. The complex exists as a monomer or a dimer and forms supercomplexes (SCs) in the inner mitochondrial membrane with ubiquinol-cytochrome c oxidoreductase (cytochrome b-c1 complex, complex III, CIII).</text>
</comment>
<keyword evidence="13 19" id="KW-1133">Transmembrane helix</keyword>
<keyword evidence="7 18" id="KW-0812">Transmembrane</keyword>
<evidence type="ECO:0000313" key="22">
    <source>
        <dbReference type="EMBL" id="AVF97046.1"/>
    </source>
</evidence>
<keyword evidence="11" id="KW-1278">Translocase</keyword>
<keyword evidence="9 18" id="KW-0999">Mitochondrion inner membrane</keyword>
<dbReference type="SUPFAM" id="SSF81464">
    <property type="entry name" value="Cytochrome c oxidase subunit II-like, transmembrane region"/>
    <property type="match status" value="1"/>
</dbReference>
<evidence type="ECO:0000256" key="5">
    <source>
        <dbReference type="ARBA" id="ARBA00022448"/>
    </source>
</evidence>
<dbReference type="Pfam" id="PF02790">
    <property type="entry name" value="COX2_TM"/>
    <property type="match status" value="1"/>
</dbReference>
<evidence type="ECO:0000259" key="21">
    <source>
        <dbReference type="PROSITE" id="PS50999"/>
    </source>
</evidence>
<evidence type="ECO:0000256" key="3">
    <source>
        <dbReference type="ARBA" id="ARBA00011164"/>
    </source>
</evidence>
<geneLocation type="mitochondrion" evidence="22"/>
<comment type="cofactor">
    <cofactor evidence="18">
        <name>Cu cation</name>
        <dbReference type="ChEBI" id="CHEBI:23378"/>
    </cofactor>
    <text evidence="18">Binds a copper A center.</text>
</comment>
<evidence type="ECO:0000256" key="18">
    <source>
        <dbReference type="RuleBase" id="RU000457"/>
    </source>
</evidence>
<dbReference type="PROSITE" id="PS00078">
    <property type="entry name" value="COX2"/>
    <property type="match status" value="1"/>
</dbReference>
<feature type="domain" description="Cytochrome oxidase subunit II copper A binding" evidence="20">
    <location>
        <begin position="91"/>
        <end position="219"/>
    </location>
</feature>
<dbReference type="GO" id="GO:0004129">
    <property type="term" value="F:cytochrome-c oxidase activity"/>
    <property type="evidence" value="ECO:0007669"/>
    <property type="project" value="UniProtKB-EC"/>
</dbReference>
<evidence type="ECO:0000256" key="12">
    <source>
        <dbReference type="ARBA" id="ARBA00022982"/>
    </source>
</evidence>
<sequence>MDWYKMSFYDATSPIMEQLILFHDYSMLIISSILSMVFFIMIKLMKNNFFSNMILENQKIEMIWTILPTLILTFIAIPSLHLLYTMDELMNPMVTIKIIAHQWFWTYEYNDFNQVEFESYMNPSSIIRFLEVDNSTPIPINCQIRFIITSTDVIHSWTIPSLGIKMDATPGRLNQISIISNKSGSFFGQCSEICGMNHSFMPIMIDSIPIKYFISWIKSFN</sequence>
<evidence type="ECO:0000256" key="19">
    <source>
        <dbReference type="SAM" id="Phobius"/>
    </source>
</evidence>
<organism evidence="22">
    <name type="scientific">Mycopsylla fici</name>
    <dbReference type="NCBI Taxonomy" id="1681222"/>
    <lineage>
        <taxon>Eukaryota</taxon>
        <taxon>Metazoa</taxon>
        <taxon>Ecdysozoa</taxon>
        <taxon>Arthropoda</taxon>
        <taxon>Hexapoda</taxon>
        <taxon>Insecta</taxon>
        <taxon>Pterygota</taxon>
        <taxon>Neoptera</taxon>
        <taxon>Paraneoptera</taxon>
        <taxon>Hemiptera</taxon>
        <taxon>Sternorrhyncha</taxon>
        <taxon>Psylloidea</taxon>
        <taxon>Carsidaridae</taxon>
        <taxon>Homotominae</taxon>
        <taxon>Mycopsylla</taxon>
    </lineage>
</organism>
<dbReference type="FunFam" id="2.60.40.420:FF:000001">
    <property type="entry name" value="Cytochrome c oxidase subunit 2"/>
    <property type="match status" value="1"/>
</dbReference>
<accession>A0A343UQS1</accession>
<evidence type="ECO:0000256" key="17">
    <source>
        <dbReference type="ARBA" id="ARBA00049512"/>
    </source>
</evidence>
<evidence type="ECO:0000256" key="7">
    <source>
        <dbReference type="ARBA" id="ARBA00022692"/>
    </source>
</evidence>
<feature type="domain" description="Cytochrome oxidase subunit II transmembrane region profile" evidence="21">
    <location>
        <begin position="1"/>
        <end position="90"/>
    </location>
</feature>
<name>A0A343UQS1_9HEMI</name>
<evidence type="ECO:0000256" key="4">
    <source>
        <dbReference type="ARBA" id="ARBA00015946"/>
    </source>
</evidence>
<feature type="transmembrane region" description="Helical" evidence="19">
    <location>
        <begin position="20"/>
        <end position="42"/>
    </location>
</feature>
<feature type="transmembrane region" description="Helical" evidence="19">
    <location>
        <begin position="63"/>
        <end position="84"/>
    </location>
</feature>
<keyword evidence="14 18" id="KW-0186">Copper</keyword>
<evidence type="ECO:0000256" key="10">
    <source>
        <dbReference type="ARBA" id="ARBA00022842"/>
    </source>
</evidence>
<dbReference type="PROSITE" id="PS50999">
    <property type="entry name" value="COX2_TM"/>
    <property type="match status" value="1"/>
</dbReference>
<keyword evidence="15 18" id="KW-0496">Mitochondrion</keyword>
<dbReference type="InterPro" id="IPR011759">
    <property type="entry name" value="Cyt_c_oxidase_su2_TM_dom"/>
</dbReference>
<dbReference type="RefSeq" id="YP_009470611.1">
    <property type="nucleotide sequence ID" value="NC_037224.1"/>
</dbReference>
<dbReference type="CDD" id="cd13912">
    <property type="entry name" value="CcO_II_C"/>
    <property type="match status" value="1"/>
</dbReference>
<dbReference type="Gene3D" id="1.10.287.90">
    <property type="match status" value="1"/>
</dbReference>
<evidence type="ECO:0000259" key="20">
    <source>
        <dbReference type="PROSITE" id="PS50857"/>
    </source>
</evidence>
<gene>
    <name evidence="22" type="primary">COX2</name>
</gene>
<dbReference type="InterPro" id="IPR008972">
    <property type="entry name" value="Cupredoxin"/>
</dbReference>
<dbReference type="PRINTS" id="PR01166">
    <property type="entry name" value="CYCOXIDASEII"/>
</dbReference>
<protein>
    <recommendedName>
        <fullName evidence="4 18">Cytochrome c oxidase subunit 2</fullName>
    </recommendedName>
</protein>
<keyword evidence="8 18" id="KW-0479">Metal-binding</keyword>
<dbReference type="CTD" id="4513"/>
<reference evidence="22" key="1">
    <citation type="submission" date="2017-10" db="EMBL/GenBank/DDBJ databases">
        <title>Complete mitochondrial genomes of Mycopsylla fici and Mycopsylla proxima (Hemiptera: Sternorrhyncha: Psylloidea: Homotomidae), with a phylogeny of the suborder Sternorrhyncha.</title>
        <authorList>
            <person name="Duan X.-Y."/>
            <person name="Wu Y."/>
            <person name="Qian Z.-Q."/>
        </authorList>
    </citation>
    <scope>NUCLEOTIDE SEQUENCE</scope>
</reference>
<dbReference type="Pfam" id="PF00116">
    <property type="entry name" value="COX2"/>
    <property type="match status" value="1"/>
</dbReference>
<evidence type="ECO:0000256" key="9">
    <source>
        <dbReference type="ARBA" id="ARBA00022792"/>
    </source>
</evidence>
<dbReference type="GO" id="GO:0005743">
    <property type="term" value="C:mitochondrial inner membrane"/>
    <property type="evidence" value="ECO:0007669"/>
    <property type="project" value="UniProtKB-SubCell"/>
</dbReference>
<keyword evidence="16 18" id="KW-0472">Membrane</keyword>
<dbReference type="PANTHER" id="PTHR22888:SF9">
    <property type="entry name" value="CYTOCHROME C OXIDASE SUBUNIT 2"/>
    <property type="match status" value="1"/>
</dbReference>
<comment type="similarity">
    <text evidence="2 18">Belongs to the cytochrome c oxidase subunit 2 family.</text>
</comment>
<evidence type="ECO:0000256" key="1">
    <source>
        <dbReference type="ARBA" id="ARBA00004448"/>
    </source>
</evidence>
<dbReference type="PROSITE" id="PS50857">
    <property type="entry name" value="COX2_CUA"/>
    <property type="match status" value="1"/>
</dbReference>
<keyword evidence="12 18" id="KW-0249">Electron transport</keyword>
<dbReference type="InterPro" id="IPR001505">
    <property type="entry name" value="Copper_CuA"/>
</dbReference>
<dbReference type="GO" id="GO:0042773">
    <property type="term" value="P:ATP synthesis coupled electron transport"/>
    <property type="evidence" value="ECO:0007669"/>
    <property type="project" value="TreeGrafter"/>
</dbReference>
<comment type="catalytic activity">
    <reaction evidence="17">
        <text>4 Fe(II)-[cytochrome c] + O2 + 8 H(+)(in) = 4 Fe(III)-[cytochrome c] + 2 H2O + 4 H(+)(out)</text>
        <dbReference type="Rhea" id="RHEA:11436"/>
        <dbReference type="Rhea" id="RHEA-COMP:10350"/>
        <dbReference type="Rhea" id="RHEA-COMP:14399"/>
        <dbReference type="ChEBI" id="CHEBI:15377"/>
        <dbReference type="ChEBI" id="CHEBI:15378"/>
        <dbReference type="ChEBI" id="CHEBI:15379"/>
        <dbReference type="ChEBI" id="CHEBI:29033"/>
        <dbReference type="ChEBI" id="CHEBI:29034"/>
        <dbReference type="EC" id="7.1.1.9"/>
    </reaction>
    <physiologicalReaction direction="left-to-right" evidence="17">
        <dbReference type="Rhea" id="RHEA:11437"/>
    </physiologicalReaction>
</comment>
<dbReference type="InterPro" id="IPR036257">
    <property type="entry name" value="Cyt_c_oxidase_su2_TM_sf"/>
</dbReference>
<comment type="function">
    <text evidence="18">Component of the cytochrome c oxidase, the last enzyme in the mitochondrial electron transport chain which drives oxidative phosphorylation. The respiratory chain contains 3 multisubunit complexes succinate dehydrogenase (complex II, CII), ubiquinol-cytochrome c oxidoreductase (cytochrome b-c1 complex, complex III, CIII) and cytochrome c oxidase (complex IV, CIV), that cooperate to transfer electrons derived from NADH and succinate to molecular oxygen, creating an electrochemical gradient over the inner membrane that drives transmembrane transport and the ATP synthase. Cytochrome c oxidase is the component of the respiratory chain that catalyzes the reduction of oxygen to water. Electrons originating from reduced cytochrome c in the intermembrane space (IMS) are transferred via the dinuclear copper A center (CU(A)) of subunit 2 and heme A of subunit 1 to the active site in subunit 1, a binuclear center (BNC) formed by heme A3 and copper B (CU(B)). The BNC reduces molecular oxygen to 2 water molecules using 4 electrons from cytochrome c in the IMS and 4 protons from the mitochondrial matrix.</text>
</comment>
<evidence type="ECO:0000256" key="16">
    <source>
        <dbReference type="ARBA" id="ARBA00023136"/>
    </source>
</evidence>
<dbReference type="InterPro" id="IPR034210">
    <property type="entry name" value="CcO_II_C"/>
</dbReference>
<dbReference type="InterPro" id="IPR002429">
    <property type="entry name" value="CcO_II-like_C"/>
</dbReference>
<comment type="subcellular location">
    <subcellularLocation>
        <location evidence="1 18">Mitochondrion inner membrane</location>
        <topology evidence="1 18">Multi-pass membrane protein</topology>
    </subcellularLocation>
</comment>
<keyword evidence="10" id="KW-0460">Magnesium</keyword>
<dbReference type="GO" id="GO:0005507">
    <property type="term" value="F:copper ion binding"/>
    <property type="evidence" value="ECO:0007669"/>
    <property type="project" value="InterPro"/>
</dbReference>
<dbReference type="Gene3D" id="2.60.40.420">
    <property type="entry name" value="Cupredoxins - blue copper proteins"/>
    <property type="match status" value="1"/>
</dbReference>
<dbReference type="EMBL" id="MG216926">
    <property type="protein sequence ID" value="AVF97046.1"/>
    <property type="molecule type" value="Genomic_DNA"/>
</dbReference>
<evidence type="ECO:0000256" key="11">
    <source>
        <dbReference type="ARBA" id="ARBA00022967"/>
    </source>
</evidence>
<evidence type="ECO:0000256" key="8">
    <source>
        <dbReference type="ARBA" id="ARBA00022723"/>
    </source>
</evidence>
<keyword evidence="6 18" id="KW-0679">Respiratory chain</keyword>
<dbReference type="PANTHER" id="PTHR22888">
    <property type="entry name" value="CYTOCHROME C OXIDASE, SUBUNIT II"/>
    <property type="match status" value="1"/>
</dbReference>
<dbReference type="InterPro" id="IPR045187">
    <property type="entry name" value="CcO_II"/>
</dbReference>